<dbReference type="OrthoDB" id="6479909at2759"/>
<protein>
    <submittedName>
        <fullName evidence="5">Putative LOC101744434 [Bombyx mori]</fullName>
    </submittedName>
</protein>
<evidence type="ECO:0000256" key="1">
    <source>
        <dbReference type="ARBA" id="ARBA00023157"/>
    </source>
</evidence>
<feature type="domain" description="CUB" evidence="4">
    <location>
        <begin position="85"/>
        <end position="208"/>
    </location>
</feature>
<dbReference type="GeneID" id="121128644"/>
<dbReference type="InterPro" id="IPR058698">
    <property type="entry name" value="CUB_metazoa"/>
</dbReference>
<dbReference type="KEGG" id="lsm:121128644"/>
<dbReference type="SUPFAM" id="SSF49854">
    <property type="entry name" value="Spermadhesin, CUB domain"/>
    <property type="match status" value="1"/>
</dbReference>
<evidence type="ECO:0000256" key="2">
    <source>
        <dbReference type="PROSITE-ProRule" id="PRU00059"/>
    </source>
</evidence>
<comment type="caution">
    <text evidence="2">Lacks conserved residue(s) required for the propagation of feature annotation.</text>
</comment>
<dbReference type="Pfam" id="PF26080">
    <property type="entry name" value="CUB_animal"/>
    <property type="match status" value="1"/>
</dbReference>
<evidence type="ECO:0000313" key="5">
    <source>
        <dbReference type="EMBL" id="CDW39104.1"/>
    </source>
</evidence>
<proteinExistence type="predicted"/>
<feature type="domain" description="CUB" evidence="4">
    <location>
        <begin position="220"/>
        <end position="355"/>
    </location>
</feature>
<dbReference type="InterPro" id="IPR035914">
    <property type="entry name" value="Sperma_CUB_dom_sf"/>
</dbReference>
<name>A0A0K2ULG0_LEPSM</name>
<dbReference type="RefSeq" id="XP_040580167.1">
    <property type="nucleotide sequence ID" value="XM_040724233.2"/>
</dbReference>
<feature type="signal peptide" evidence="3">
    <location>
        <begin position="1"/>
        <end position="19"/>
    </location>
</feature>
<sequence length="357" mass="37977">MKIYLLLLWIFIGTRTSMGKELRQDGRSLSLFSVVTFDNVECTGSASKKHGICFTSDECTENGGSADGNCASGFGVCCTFTVSTCGTTVSRNLTYVTNPSYPSSYTTTGTCTFTINRVNDNICQIRLDFDTLVLTEPATGECSSTNTDKLTFTSPSGFVPPGTGGLCGDSLSGDHMYIETGLTGSVGMSFAIGSATGSRTWKIKVTQIECGTSWKAPEDCAQYFTGISGEFQSYNNVGDQTLQSQNYKYCIRQEAGMCGIQYTSVEMDLDATIDAASQSVDATDADICPITAIRIPGVVGAKASEFCGSILSVGNEATINGALTTYSTPFVVSYFTTTGTTLATFNGFKLKYTQIPC</sequence>
<evidence type="ECO:0000259" key="4">
    <source>
        <dbReference type="PROSITE" id="PS01180"/>
    </source>
</evidence>
<reference evidence="5" key="1">
    <citation type="submission" date="2014-05" db="EMBL/GenBank/DDBJ databases">
        <authorList>
            <person name="Chronopoulou M."/>
        </authorList>
    </citation>
    <scope>NUCLEOTIDE SEQUENCE</scope>
    <source>
        <tissue evidence="5">Whole organism</tissue>
    </source>
</reference>
<dbReference type="InterPro" id="IPR000859">
    <property type="entry name" value="CUB_dom"/>
</dbReference>
<dbReference type="PROSITE" id="PS01180">
    <property type="entry name" value="CUB"/>
    <property type="match status" value="2"/>
</dbReference>
<dbReference type="AlphaFoldDB" id="A0A0K2ULG0"/>
<accession>A0A0K2ULG0</accession>
<evidence type="ECO:0000256" key="3">
    <source>
        <dbReference type="SAM" id="SignalP"/>
    </source>
</evidence>
<feature type="chain" id="PRO_5005488896" evidence="3">
    <location>
        <begin position="20"/>
        <end position="357"/>
    </location>
</feature>
<organism evidence="5">
    <name type="scientific">Lepeophtheirus salmonis</name>
    <name type="common">Salmon louse</name>
    <name type="synonym">Caligus salmonis</name>
    <dbReference type="NCBI Taxonomy" id="72036"/>
    <lineage>
        <taxon>Eukaryota</taxon>
        <taxon>Metazoa</taxon>
        <taxon>Ecdysozoa</taxon>
        <taxon>Arthropoda</taxon>
        <taxon>Crustacea</taxon>
        <taxon>Multicrustacea</taxon>
        <taxon>Hexanauplia</taxon>
        <taxon>Copepoda</taxon>
        <taxon>Siphonostomatoida</taxon>
        <taxon>Caligidae</taxon>
        <taxon>Lepeophtheirus</taxon>
    </lineage>
</organism>
<dbReference type="PANTHER" id="PTHR33236:SF5">
    <property type="entry name" value="CUB DOMAIN-CONTAINING PROTEIN"/>
    <property type="match status" value="1"/>
</dbReference>
<dbReference type="Gene3D" id="2.60.120.290">
    <property type="entry name" value="Spermadhesin, CUB domain"/>
    <property type="match status" value="1"/>
</dbReference>
<dbReference type="PANTHER" id="PTHR33236">
    <property type="entry name" value="INTRAFLAGELLAR TRANSPORT PROTEIN 122 FAMILY PROTEIN-RELATED"/>
    <property type="match status" value="1"/>
</dbReference>
<dbReference type="EMBL" id="HACA01021743">
    <property type="protein sequence ID" value="CDW39104.1"/>
    <property type="molecule type" value="Transcribed_RNA"/>
</dbReference>
<keyword evidence="3" id="KW-0732">Signal</keyword>
<keyword evidence="1" id="KW-1015">Disulfide bond</keyword>